<gene>
    <name evidence="2" type="ORF">UO65_1306</name>
</gene>
<evidence type="ECO:0000256" key="1">
    <source>
        <dbReference type="SAM" id="MobiDB-lite"/>
    </source>
</evidence>
<keyword evidence="3" id="KW-1185">Reference proteome</keyword>
<feature type="region of interest" description="Disordered" evidence="1">
    <location>
        <begin position="1"/>
        <end position="43"/>
    </location>
</feature>
<comment type="caution">
    <text evidence="2">The sequence shown here is derived from an EMBL/GenBank/DDBJ whole genome shotgun (WGS) entry which is preliminary data.</text>
</comment>
<feature type="compositionally biased region" description="Basic and acidic residues" evidence="1">
    <location>
        <begin position="28"/>
        <end position="43"/>
    </location>
</feature>
<sequence length="43" mass="4568">MATVQPNRTLQGSPAGFHHNAETGTIDGPDREAHDPVADNRDA</sequence>
<dbReference type="Proteomes" id="UP000019277">
    <property type="component" value="Unassembled WGS sequence"/>
</dbReference>
<protein>
    <submittedName>
        <fullName evidence="2">Uncharacterized protein</fullName>
    </submittedName>
</protein>
<reference evidence="2 3" key="1">
    <citation type="journal article" date="2014" name="Genome Announc.">
        <title>Draft Genome Sequence of the Antitrypanosomally Active Sponge-Associated Bacterium Actinokineospora sp. Strain EG49.</title>
        <authorList>
            <person name="Harjes J."/>
            <person name="Ryu T."/>
            <person name="Abdelmohsen U.R."/>
            <person name="Moitinho-Silva L."/>
            <person name="Horn H."/>
            <person name="Ravasi T."/>
            <person name="Hentschel U."/>
        </authorList>
    </citation>
    <scope>NUCLEOTIDE SEQUENCE [LARGE SCALE GENOMIC DNA]</scope>
    <source>
        <strain evidence="2 3">EG49</strain>
    </source>
</reference>
<evidence type="ECO:0000313" key="3">
    <source>
        <dbReference type="Proteomes" id="UP000019277"/>
    </source>
</evidence>
<feature type="compositionally biased region" description="Polar residues" evidence="1">
    <location>
        <begin position="1"/>
        <end position="12"/>
    </location>
</feature>
<name>W7ISH6_9PSEU</name>
<organism evidence="2 3">
    <name type="scientific">Actinokineospora spheciospongiae</name>
    <dbReference type="NCBI Taxonomy" id="909613"/>
    <lineage>
        <taxon>Bacteria</taxon>
        <taxon>Bacillati</taxon>
        <taxon>Actinomycetota</taxon>
        <taxon>Actinomycetes</taxon>
        <taxon>Pseudonocardiales</taxon>
        <taxon>Pseudonocardiaceae</taxon>
        <taxon>Actinokineospora</taxon>
    </lineage>
</organism>
<evidence type="ECO:0000313" key="2">
    <source>
        <dbReference type="EMBL" id="EWC63308.1"/>
    </source>
</evidence>
<dbReference type="RefSeq" id="WP_267880586.1">
    <property type="nucleotide sequence ID" value="NZ_AYXG01000048.1"/>
</dbReference>
<dbReference type="EMBL" id="AYXG01000048">
    <property type="protein sequence ID" value="EWC63308.1"/>
    <property type="molecule type" value="Genomic_DNA"/>
</dbReference>
<dbReference type="STRING" id="909613.UO65_1306"/>
<dbReference type="AlphaFoldDB" id="W7ISH6"/>
<proteinExistence type="predicted"/>
<accession>W7ISH6</accession>